<feature type="domain" description="CMP/dCMP-type deaminase" evidence="3">
    <location>
        <begin position="279"/>
        <end position="397"/>
    </location>
</feature>
<sequence>MPYAAQQGCNQSLQNFICHQNRPWDEPNSWSWPPRGPQRKFYAKCLITAEFVKKWKADVYIVKIPVKSSNAVIKILKDGIPDPSPTDLQHLRRIVRPKFLPPHILAQFPNSETGQDVAFLFACHTSLIPLSELQKLLNQHDSSPFHGIDRPPLIITIAVPAYAPTTSVQAADWTQRYWPISYKNTNPYGPHPASVGREEAELYGKSCVGVNEKMELAEDVARQAEEIGIGERTGCIIVAQSQEGFASEETVAVAGDARWCSETTSEAKCADCRGAGNVMAHAVLRAIAMVAQKRLRIATTPVESSDRSASSQTTERTVFRDHPMTALESKYFGLDNLAPNGYLCVDLDIYITHEPCVMCAMAIVHSRFSRCIFAKRMPLTGAMTADEKGLGHGLFWRPAELNWKLMCWEWQCDEEGEEKDDIDERLNV</sequence>
<dbReference type="AlphaFoldDB" id="A0A9P4I9J9"/>
<dbReference type="PROSITE" id="PS51747">
    <property type="entry name" value="CYT_DCMP_DEAMINASES_2"/>
    <property type="match status" value="1"/>
</dbReference>
<dbReference type="Proteomes" id="UP000799772">
    <property type="component" value="Unassembled WGS sequence"/>
</dbReference>
<dbReference type="Gene3D" id="3.40.140.10">
    <property type="entry name" value="Cytidine Deaminase, domain 2"/>
    <property type="match status" value="1"/>
</dbReference>
<proteinExistence type="inferred from homology"/>
<name>A0A9P4I9J9_9PEZI</name>
<evidence type="ECO:0000256" key="2">
    <source>
        <dbReference type="ARBA" id="ARBA00038160"/>
    </source>
</evidence>
<accession>A0A9P4I9J9</accession>
<dbReference type="SUPFAM" id="SSF53927">
    <property type="entry name" value="Cytidine deaminase-like"/>
    <property type="match status" value="1"/>
</dbReference>
<keyword evidence="5" id="KW-1185">Reference proteome</keyword>
<dbReference type="PANTHER" id="PTHR11079:SF156">
    <property type="entry name" value="INACTIVE TRNA-SPECIFIC ADENOSINE DEAMINASE-LIKE PROTEIN 3-RELATED"/>
    <property type="match status" value="1"/>
</dbReference>
<dbReference type="OrthoDB" id="3180714at2759"/>
<dbReference type="Pfam" id="PF00383">
    <property type="entry name" value="dCMP_cyt_deam_1"/>
    <property type="match status" value="1"/>
</dbReference>
<evidence type="ECO:0000313" key="5">
    <source>
        <dbReference type="Proteomes" id="UP000799772"/>
    </source>
</evidence>
<dbReference type="InterPro" id="IPR016193">
    <property type="entry name" value="Cytidine_deaminase-like"/>
</dbReference>
<dbReference type="GO" id="GO:0005737">
    <property type="term" value="C:cytoplasm"/>
    <property type="evidence" value="ECO:0007669"/>
    <property type="project" value="TreeGrafter"/>
</dbReference>
<dbReference type="EMBL" id="ML978128">
    <property type="protein sequence ID" value="KAF2097505.1"/>
    <property type="molecule type" value="Genomic_DNA"/>
</dbReference>
<keyword evidence="1" id="KW-0819">tRNA processing</keyword>
<dbReference type="PANTHER" id="PTHR11079">
    <property type="entry name" value="CYTOSINE DEAMINASE FAMILY MEMBER"/>
    <property type="match status" value="1"/>
</dbReference>
<dbReference type="InterPro" id="IPR002125">
    <property type="entry name" value="CMP_dCMP_dom"/>
</dbReference>
<comment type="caution">
    <text evidence="4">The sequence shown here is derived from an EMBL/GenBank/DDBJ whole genome shotgun (WGS) entry which is preliminary data.</text>
</comment>
<protein>
    <submittedName>
        <fullName evidence="4">Cytidine deaminase-like protein</fullName>
    </submittedName>
</protein>
<dbReference type="GO" id="GO:0008033">
    <property type="term" value="P:tRNA processing"/>
    <property type="evidence" value="ECO:0007669"/>
    <property type="project" value="UniProtKB-KW"/>
</dbReference>
<evidence type="ECO:0000256" key="1">
    <source>
        <dbReference type="ARBA" id="ARBA00022694"/>
    </source>
</evidence>
<dbReference type="GO" id="GO:0052717">
    <property type="term" value="F:tRNA-specific adenosine-34 deaminase activity"/>
    <property type="evidence" value="ECO:0007669"/>
    <property type="project" value="TreeGrafter"/>
</dbReference>
<reference evidence="4" key="1">
    <citation type="journal article" date="2020" name="Stud. Mycol.">
        <title>101 Dothideomycetes genomes: a test case for predicting lifestyles and emergence of pathogens.</title>
        <authorList>
            <person name="Haridas S."/>
            <person name="Albert R."/>
            <person name="Binder M."/>
            <person name="Bloem J."/>
            <person name="Labutti K."/>
            <person name="Salamov A."/>
            <person name="Andreopoulos B."/>
            <person name="Baker S."/>
            <person name="Barry K."/>
            <person name="Bills G."/>
            <person name="Bluhm B."/>
            <person name="Cannon C."/>
            <person name="Castanera R."/>
            <person name="Culley D."/>
            <person name="Daum C."/>
            <person name="Ezra D."/>
            <person name="Gonzalez J."/>
            <person name="Henrissat B."/>
            <person name="Kuo A."/>
            <person name="Liang C."/>
            <person name="Lipzen A."/>
            <person name="Lutzoni F."/>
            <person name="Magnuson J."/>
            <person name="Mondo S."/>
            <person name="Nolan M."/>
            <person name="Ohm R."/>
            <person name="Pangilinan J."/>
            <person name="Park H.-J."/>
            <person name="Ramirez L."/>
            <person name="Alfaro M."/>
            <person name="Sun H."/>
            <person name="Tritt A."/>
            <person name="Yoshinaga Y."/>
            <person name="Zwiers L.-H."/>
            <person name="Turgeon B."/>
            <person name="Goodwin S."/>
            <person name="Spatafora J."/>
            <person name="Crous P."/>
            <person name="Grigoriev I."/>
        </authorList>
    </citation>
    <scope>NUCLEOTIDE SEQUENCE</scope>
    <source>
        <strain evidence="4">CBS 133067</strain>
    </source>
</reference>
<organism evidence="4 5">
    <name type="scientific">Rhizodiscina lignyota</name>
    <dbReference type="NCBI Taxonomy" id="1504668"/>
    <lineage>
        <taxon>Eukaryota</taxon>
        <taxon>Fungi</taxon>
        <taxon>Dikarya</taxon>
        <taxon>Ascomycota</taxon>
        <taxon>Pezizomycotina</taxon>
        <taxon>Dothideomycetes</taxon>
        <taxon>Pleosporomycetidae</taxon>
        <taxon>Aulographales</taxon>
        <taxon>Rhizodiscinaceae</taxon>
        <taxon>Rhizodiscina</taxon>
    </lineage>
</organism>
<evidence type="ECO:0000259" key="3">
    <source>
        <dbReference type="PROSITE" id="PS51747"/>
    </source>
</evidence>
<comment type="similarity">
    <text evidence="2">Belongs to the cytidine and deoxycytidylate deaminase family. ADAT3 subfamily.</text>
</comment>
<gene>
    <name evidence="4" type="ORF">NA57DRAFT_58086</name>
</gene>
<dbReference type="GO" id="GO:0005634">
    <property type="term" value="C:nucleus"/>
    <property type="evidence" value="ECO:0007669"/>
    <property type="project" value="TreeGrafter"/>
</dbReference>
<evidence type="ECO:0000313" key="4">
    <source>
        <dbReference type="EMBL" id="KAF2097505.1"/>
    </source>
</evidence>